<keyword evidence="7" id="KW-0501">Molybdenum cofactor biosynthesis</keyword>
<keyword evidence="6" id="KW-0342">GTP-binding</keyword>
<dbReference type="SUPFAM" id="SSF53448">
    <property type="entry name" value="Nucleotide-diphospho-sugar transferases"/>
    <property type="match status" value="1"/>
</dbReference>
<evidence type="ECO:0000256" key="1">
    <source>
        <dbReference type="ARBA" id="ARBA00022490"/>
    </source>
</evidence>
<comment type="caution">
    <text evidence="9">The sequence shown here is derived from an EMBL/GenBank/DDBJ whole genome shotgun (WGS) entry which is preliminary data.</text>
</comment>
<dbReference type="PANTHER" id="PTHR19136">
    <property type="entry name" value="MOLYBDENUM COFACTOR GUANYLYLTRANSFERASE"/>
    <property type="match status" value="1"/>
</dbReference>
<keyword evidence="3" id="KW-0479">Metal-binding</keyword>
<dbReference type="GO" id="GO:0005525">
    <property type="term" value="F:GTP binding"/>
    <property type="evidence" value="ECO:0007669"/>
    <property type="project" value="UniProtKB-KW"/>
</dbReference>
<accession>A0A8J2U3N6</accession>
<keyword evidence="2" id="KW-0808">Transferase</keyword>
<evidence type="ECO:0000313" key="10">
    <source>
        <dbReference type="Proteomes" id="UP000619743"/>
    </source>
</evidence>
<evidence type="ECO:0000256" key="6">
    <source>
        <dbReference type="ARBA" id="ARBA00023134"/>
    </source>
</evidence>
<evidence type="ECO:0000256" key="2">
    <source>
        <dbReference type="ARBA" id="ARBA00022679"/>
    </source>
</evidence>
<dbReference type="InterPro" id="IPR029044">
    <property type="entry name" value="Nucleotide-diphossugar_trans"/>
</dbReference>
<dbReference type="AlphaFoldDB" id="A0A8J2U3N6"/>
<evidence type="ECO:0000256" key="3">
    <source>
        <dbReference type="ARBA" id="ARBA00022723"/>
    </source>
</evidence>
<gene>
    <name evidence="9" type="primary">mobA</name>
    <name evidence="9" type="ORF">GCM10011369_10340</name>
</gene>
<evidence type="ECO:0000259" key="8">
    <source>
        <dbReference type="Pfam" id="PF12804"/>
    </source>
</evidence>
<dbReference type="OrthoDB" id="9788394at2"/>
<dbReference type="RefSeq" id="WP_087504693.1">
    <property type="nucleotide sequence ID" value="NZ_BMDX01000003.1"/>
</dbReference>
<evidence type="ECO:0000256" key="4">
    <source>
        <dbReference type="ARBA" id="ARBA00022741"/>
    </source>
</evidence>
<evidence type="ECO:0000256" key="7">
    <source>
        <dbReference type="ARBA" id="ARBA00023150"/>
    </source>
</evidence>
<dbReference type="Proteomes" id="UP000619743">
    <property type="component" value="Unassembled WGS sequence"/>
</dbReference>
<keyword evidence="4" id="KW-0547">Nucleotide-binding</keyword>
<evidence type="ECO:0000256" key="5">
    <source>
        <dbReference type="ARBA" id="ARBA00022842"/>
    </source>
</evidence>
<feature type="domain" description="MobA-like NTP transferase" evidence="8">
    <location>
        <begin position="7"/>
        <end position="142"/>
    </location>
</feature>
<dbReference type="GO" id="GO:0016779">
    <property type="term" value="F:nucleotidyltransferase activity"/>
    <property type="evidence" value="ECO:0007669"/>
    <property type="project" value="UniProtKB-KW"/>
</dbReference>
<name>A0A8J2U3N6_9GAMM</name>
<dbReference type="GO" id="GO:0046872">
    <property type="term" value="F:metal ion binding"/>
    <property type="evidence" value="ECO:0007669"/>
    <property type="project" value="UniProtKB-KW"/>
</dbReference>
<dbReference type="Pfam" id="PF12804">
    <property type="entry name" value="NTP_transf_3"/>
    <property type="match status" value="1"/>
</dbReference>
<dbReference type="GO" id="GO:1902758">
    <property type="term" value="P:bis(molybdopterin guanine dinucleotide)molybdenum biosynthetic process"/>
    <property type="evidence" value="ECO:0007669"/>
    <property type="project" value="TreeGrafter"/>
</dbReference>
<keyword evidence="1" id="KW-0963">Cytoplasm</keyword>
<sequence>MQFPLYGLILNGGKSSRMGTAKGDLVVADMTLQQYMTQLLHSAGIDNVVVSGVDVADQFIEQGPLAGIEAVLSAKPNARWLVVPVDMPLLDEAVLRQLIQHGEMAHTCAHFARSVLPLYIASGDECLANIRACLKSNNHKHWSIRHWLASEQCRAVADPAGAVLGNINTPEQWQQFLANKTL</sequence>
<proteinExistence type="predicted"/>
<dbReference type="CDD" id="cd02503">
    <property type="entry name" value="MobA"/>
    <property type="match status" value="1"/>
</dbReference>
<dbReference type="PANTHER" id="PTHR19136:SF81">
    <property type="entry name" value="MOLYBDENUM COFACTOR GUANYLYLTRANSFERASE"/>
    <property type="match status" value="1"/>
</dbReference>
<dbReference type="InterPro" id="IPR013482">
    <property type="entry name" value="Molybde_CF_guanTrfase"/>
</dbReference>
<dbReference type="InterPro" id="IPR025877">
    <property type="entry name" value="MobA-like_NTP_Trfase"/>
</dbReference>
<keyword evidence="9" id="KW-0548">Nucleotidyltransferase</keyword>
<organism evidence="9 10">
    <name type="scientific">Neiella marina</name>
    <dbReference type="NCBI Taxonomy" id="508461"/>
    <lineage>
        <taxon>Bacteria</taxon>
        <taxon>Pseudomonadati</taxon>
        <taxon>Pseudomonadota</taxon>
        <taxon>Gammaproteobacteria</taxon>
        <taxon>Alteromonadales</taxon>
        <taxon>Echinimonadaceae</taxon>
        <taxon>Neiella</taxon>
    </lineage>
</organism>
<evidence type="ECO:0000313" key="9">
    <source>
        <dbReference type="EMBL" id="GGA70557.1"/>
    </source>
</evidence>
<dbReference type="EMBL" id="BMDX01000003">
    <property type="protein sequence ID" value="GGA70557.1"/>
    <property type="molecule type" value="Genomic_DNA"/>
</dbReference>
<keyword evidence="10" id="KW-1185">Reference proteome</keyword>
<dbReference type="Gene3D" id="3.90.550.10">
    <property type="entry name" value="Spore Coat Polysaccharide Biosynthesis Protein SpsA, Chain A"/>
    <property type="match status" value="1"/>
</dbReference>
<keyword evidence="5" id="KW-0460">Magnesium</keyword>
<protein>
    <submittedName>
        <fullName evidence="9">Molybdenum cofactor guanylyltransferase</fullName>
    </submittedName>
</protein>
<reference evidence="10" key="1">
    <citation type="journal article" date="2019" name="Int. J. Syst. Evol. Microbiol.">
        <title>The Global Catalogue of Microorganisms (GCM) 10K type strain sequencing project: providing services to taxonomists for standard genome sequencing and annotation.</title>
        <authorList>
            <consortium name="The Broad Institute Genomics Platform"/>
            <consortium name="The Broad Institute Genome Sequencing Center for Infectious Disease"/>
            <person name="Wu L."/>
            <person name="Ma J."/>
        </authorList>
    </citation>
    <scope>NUCLEOTIDE SEQUENCE [LARGE SCALE GENOMIC DNA]</scope>
    <source>
        <strain evidence="10">CGMCC 1.10130</strain>
    </source>
</reference>